<gene>
    <name evidence="3" type="ordered locus">CHU_1544</name>
</gene>
<feature type="signal peptide" evidence="1">
    <location>
        <begin position="1"/>
        <end position="22"/>
    </location>
</feature>
<sequence length="189" mass="21306">MYFMKKLLLVFSTILIIQTTSAQKLITFGPLAGYTASVLENSDYPNSTPGSGYVFGGFIRADIKKWYIQPNIYYMYNSSSIDVNQTSTDVKSKSVNGDVLLGYRFFKFTDLTYLRLFAGPGYSNINTLKYDSCTSDYSTDNILLNAGVGLDFWKLTFDLKYQRGLTDIDKSSNTMHTSLFMLTAGFKIL</sequence>
<proteinExistence type="predicted"/>
<evidence type="ECO:0000259" key="2">
    <source>
        <dbReference type="Pfam" id="PF13568"/>
    </source>
</evidence>
<reference evidence="3 4" key="1">
    <citation type="journal article" date="2007" name="Appl. Environ. Microbiol.">
        <title>Genome sequence of the cellulolytic gliding bacterium Cytophaga hutchinsonii.</title>
        <authorList>
            <person name="Xie G."/>
            <person name="Bruce D.C."/>
            <person name="Challacombe J.F."/>
            <person name="Chertkov O."/>
            <person name="Detter J.C."/>
            <person name="Gilna P."/>
            <person name="Han C.S."/>
            <person name="Lucas S."/>
            <person name="Misra M."/>
            <person name="Myers G.L."/>
            <person name="Richardson P."/>
            <person name="Tapia R."/>
            <person name="Thayer N."/>
            <person name="Thompson L.S."/>
            <person name="Brettin T.S."/>
            <person name="Henrissat B."/>
            <person name="Wilson D.B."/>
            <person name="McBride M.J."/>
        </authorList>
    </citation>
    <scope>NUCLEOTIDE SEQUENCE [LARGE SCALE GENOMIC DNA]</scope>
    <source>
        <strain evidence="4">ATCC 33406 / DSM 1761 / CIP 103989 / NBRC 15051 / NCIMB 9469 / D465</strain>
    </source>
</reference>
<feature type="domain" description="Outer membrane protein beta-barrel" evidence="2">
    <location>
        <begin position="23"/>
        <end position="169"/>
    </location>
</feature>
<dbReference type="InterPro" id="IPR025665">
    <property type="entry name" value="Beta-barrel_OMP_2"/>
</dbReference>
<dbReference type="Pfam" id="PF13568">
    <property type="entry name" value="OMP_b-brl_2"/>
    <property type="match status" value="1"/>
</dbReference>
<evidence type="ECO:0000256" key="1">
    <source>
        <dbReference type="SAM" id="SignalP"/>
    </source>
</evidence>
<organism evidence="3 4">
    <name type="scientific">Cytophaga hutchinsonii (strain ATCC 33406 / DSM 1761 / CIP 103989 / NBRC 15051 / NCIMB 9469 / D465)</name>
    <dbReference type="NCBI Taxonomy" id="269798"/>
    <lineage>
        <taxon>Bacteria</taxon>
        <taxon>Pseudomonadati</taxon>
        <taxon>Bacteroidota</taxon>
        <taxon>Cytophagia</taxon>
        <taxon>Cytophagales</taxon>
        <taxon>Cytophagaceae</taxon>
        <taxon>Cytophaga</taxon>
    </lineage>
</organism>
<dbReference type="EMBL" id="CP000383">
    <property type="protein sequence ID" value="ABG58815.1"/>
    <property type="molecule type" value="Genomic_DNA"/>
</dbReference>
<accession>A0A6N4SR08</accession>
<dbReference type="AlphaFoldDB" id="A0A6N4SR08"/>
<evidence type="ECO:0000313" key="4">
    <source>
        <dbReference type="Proteomes" id="UP000001822"/>
    </source>
</evidence>
<keyword evidence="4" id="KW-1185">Reference proteome</keyword>
<dbReference type="KEGG" id="chu:CHU_1544"/>
<dbReference type="Proteomes" id="UP000001822">
    <property type="component" value="Chromosome"/>
</dbReference>
<protein>
    <recommendedName>
        <fullName evidence="2">Outer membrane protein beta-barrel domain-containing protein</fullName>
    </recommendedName>
</protein>
<feature type="chain" id="PRO_5026697061" description="Outer membrane protein beta-barrel domain-containing protein" evidence="1">
    <location>
        <begin position="23"/>
        <end position="189"/>
    </location>
</feature>
<evidence type="ECO:0000313" key="3">
    <source>
        <dbReference type="EMBL" id="ABG58815.1"/>
    </source>
</evidence>
<name>A0A6N4SR08_CYTH3</name>
<keyword evidence="1" id="KW-0732">Signal</keyword>